<evidence type="ECO:0000256" key="3">
    <source>
        <dbReference type="ARBA" id="ARBA00022475"/>
    </source>
</evidence>
<sequence length="122" mass="13529">MTGNGKGFTLLEVMIALAIAGIALITLLSLGNRSLGTHTRLQKITQATLLAQERMTEIEASAEARTLNYADDAEPFEDPFGEFRWSVHFEDTPIPSVRMVTVKVLWGEEAKNELVELSSFLF</sequence>
<comment type="similarity">
    <text evidence="2 9">Belongs to the GSP I family.</text>
</comment>
<protein>
    <recommendedName>
        <fullName evidence="9">Type II secretion system protein I</fullName>
        <shortName evidence="9">T2SS minor pseudopilin I</shortName>
    </recommendedName>
</protein>
<evidence type="ECO:0000256" key="1">
    <source>
        <dbReference type="ARBA" id="ARBA00004377"/>
    </source>
</evidence>
<comment type="subunit">
    <text evidence="9">Type II secretion is composed of four main components: the outer membrane complex, the inner membrane complex, the cytoplasmic secretion ATPase and the periplasm-spanning pseudopilus.</text>
</comment>
<comment type="PTM">
    <text evidence="9">Cleaved by prepilin peptidase.</text>
</comment>
<dbReference type="NCBIfam" id="TIGR02532">
    <property type="entry name" value="IV_pilin_GFxxxE"/>
    <property type="match status" value="1"/>
</dbReference>
<dbReference type="EMBL" id="AP024355">
    <property type="protein sequence ID" value="BCR05985.1"/>
    <property type="molecule type" value="Genomic_DNA"/>
</dbReference>
<name>A0ABN6E0Z7_9BACT</name>
<evidence type="ECO:0000313" key="11">
    <source>
        <dbReference type="EMBL" id="BCR05985.1"/>
    </source>
</evidence>
<keyword evidence="12" id="KW-1185">Reference proteome</keyword>
<evidence type="ECO:0000256" key="2">
    <source>
        <dbReference type="ARBA" id="ARBA00008358"/>
    </source>
</evidence>
<dbReference type="PROSITE" id="PS00409">
    <property type="entry name" value="PROKAR_NTER_METHYL"/>
    <property type="match status" value="1"/>
</dbReference>
<keyword evidence="4 9" id="KW-0488">Methylation</keyword>
<evidence type="ECO:0000313" key="12">
    <source>
        <dbReference type="Proteomes" id="UP001319827"/>
    </source>
</evidence>
<organism evidence="11 12">
    <name type="scientific">Desulfuromonas versatilis</name>
    <dbReference type="NCBI Taxonomy" id="2802975"/>
    <lineage>
        <taxon>Bacteria</taxon>
        <taxon>Pseudomonadati</taxon>
        <taxon>Thermodesulfobacteriota</taxon>
        <taxon>Desulfuromonadia</taxon>
        <taxon>Desulfuromonadales</taxon>
        <taxon>Desulfuromonadaceae</taxon>
        <taxon>Desulfuromonas</taxon>
    </lineage>
</organism>
<comment type="subcellular location">
    <subcellularLocation>
        <location evidence="1 9">Cell inner membrane</location>
        <topology evidence="1 9">Single-pass membrane protein</topology>
    </subcellularLocation>
</comment>
<keyword evidence="7 9" id="KW-1133">Transmembrane helix</keyword>
<dbReference type="InterPro" id="IPR003413">
    <property type="entry name" value="T2SS_GspI_C"/>
</dbReference>
<dbReference type="InterPro" id="IPR010052">
    <property type="entry name" value="T2SS_protein-GspI"/>
</dbReference>
<keyword evidence="3" id="KW-1003">Cell membrane</keyword>
<proteinExistence type="inferred from homology"/>
<dbReference type="PANTHER" id="PTHR38779">
    <property type="entry name" value="TYPE II SECRETION SYSTEM PROTEIN I-RELATED"/>
    <property type="match status" value="1"/>
</dbReference>
<dbReference type="InterPro" id="IPR045584">
    <property type="entry name" value="Pilin-like"/>
</dbReference>
<dbReference type="Gene3D" id="3.30.1300.30">
    <property type="entry name" value="GSPII I/J protein-like"/>
    <property type="match status" value="1"/>
</dbReference>
<evidence type="ECO:0000256" key="7">
    <source>
        <dbReference type="ARBA" id="ARBA00022989"/>
    </source>
</evidence>
<dbReference type="Pfam" id="PF02501">
    <property type="entry name" value="T2SSI"/>
    <property type="match status" value="1"/>
</dbReference>
<accession>A0ABN6E0Z7</accession>
<dbReference type="Pfam" id="PF07963">
    <property type="entry name" value="N_methyl"/>
    <property type="match status" value="1"/>
</dbReference>
<dbReference type="PANTHER" id="PTHR38779:SF2">
    <property type="entry name" value="TYPE II SECRETION SYSTEM PROTEIN I-RELATED"/>
    <property type="match status" value="1"/>
</dbReference>
<dbReference type="RefSeq" id="WP_221249373.1">
    <property type="nucleotide sequence ID" value="NZ_AP024355.1"/>
</dbReference>
<evidence type="ECO:0000256" key="4">
    <source>
        <dbReference type="ARBA" id="ARBA00022481"/>
    </source>
</evidence>
<reference evidence="11 12" key="1">
    <citation type="journal article" date="2016" name="C (Basel)">
        <title>Selective Growth of and Electricity Production by Marine Exoelectrogenic Bacteria in Self-Aggregated Hydrogel of Microbially Reduced Graphene Oxide.</title>
        <authorList>
            <person name="Yoshida N."/>
            <person name="Goto Y."/>
            <person name="Miyata Y."/>
        </authorList>
    </citation>
    <scope>NUCLEOTIDE SEQUENCE [LARGE SCALE GENOMIC DNA]</scope>
    <source>
        <strain evidence="11 12">NIT-T3</strain>
    </source>
</reference>
<evidence type="ECO:0000259" key="10">
    <source>
        <dbReference type="Pfam" id="PF02501"/>
    </source>
</evidence>
<evidence type="ECO:0000256" key="9">
    <source>
        <dbReference type="RuleBase" id="RU368030"/>
    </source>
</evidence>
<evidence type="ECO:0000256" key="8">
    <source>
        <dbReference type="ARBA" id="ARBA00023136"/>
    </source>
</evidence>
<evidence type="ECO:0000256" key="5">
    <source>
        <dbReference type="ARBA" id="ARBA00022519"/>
    </source>
</evidence>
<keyword evidence="6 9" id="KW-0812">Transmembrane</keyword>
<reference evidence="11 12" key="2">
    <citation type="journal article" date="2021" name="Int. J. Syst. Evol. Microbiol.">
        <title>Isolation and Polyphasic Characterization of Desulfuromonas versatilis sp. Nov., an Electrogenic Bacteria Capable of Versatile Metabolism Isolated from a Graphene Oxide-Reducing Enrichment Culture.</title>
        <authorList>
            <person name="Xie L."/>
            <person name="Yoshida N."/>
            <person name="Ishii S."/>
            <person name="Meng L."/>
        </authorList>
    </citation>
    <scope>NUCLEOTIDE SEQUENCE [LARGE SCALE GENOMIC DNA]</scope>
    <source>
        <strain evidence="11 12">NIT-T3</strain>
    </source>
</reference>
<keyword evidence="8 9" id="KW-0472">Membrane</keyword>
<gene>
    <name evidence="11" type="ORF">DESUT3_30540</name>
</gene>
<evidence type="ECO:0000256" key="6">
    <source>
        <dbReference type="ARBA" id="ARBA00022692"/>
    </source>
</evidence>
<keyword evidence="5 9" id="KW-0997">Cell inner membrane</keyword>
<comment type="function">
    <text evidence="9">Component of the type II secretion system required for the energy-dependent secretion of extracellular factors such as proteases and toxins from the periplasm.</text>
</comment>
<feature type="domain" description="Type II secretion system protein GspI C-terminal" evidence="10">
    <location>
        <begin position="41"/>
        <end position="121"/>
    </location>
</feature>
<dbReference type="InterPro" id="IPR012902">
    <property type="entry name" value="N_methyl_site"/>
</dbReference>
<feature type="transmembrane region" description="Helical" evidence="9">
    <location>
        <begin position="13"/>
        <end position="31"/>
    </location>
</feature>
<dbReference type="NCBIfam" id="TIGR01707">
    <property type="entry name" value="gspI"/>
    <property type="match status" value="1"/>
</dbReference>
<dbReference type="Proteomes" id="UP001319827">
    <property type="component" value="Chromosome"/>
</dbReference>
<dbReference type="SUPFAM" id="SSF54523">
    <property type="entry name" value="Pili subunits"/>
    <property type="match status" value="1"/>
</dbReference>